<dbReference type="Proteomes" id="UP001518680">
    <property type="component" value="Unassembled WGS sequence"/>
</dbReference>
<keyword evidence="3" id="KW-0804">Transcription</keyword>
<evidence type="ECO:0000256" key="4">
    <source>
        <dbReference type="PROSITE-ProRule" id="PRU00335"/>
    </source>
</evidence>
<comment type="caution">
    <text evidence="7">The sequence shown here is derived from an EMBL/GenBank/DDBJ whole genome shotgun (WGS) entry which is preliminary data.</text>
</comment>
<evidence type="ECO:0000313" key="7">
    <source>
        <dbReference type="EMBL" id="RMB60354.1"/>
    </source>
</evidence>
<gene>
    <name evidence="7" type="ORF">D9543_06570</name>
    <name evidence="6" type="ORF">GWO63_006065</name>
</gene>
<dbReference type="InterPro" id="IPR009057">
    <property type="entry name" value="Homeodomain-like_sf"/>
</dbReference>
<dbReference type="PROSITE" id="PS50977">
    <property type="entry name" value="HTH_TETR_2"/>
    <property type="match status" value="1"/>
</dbReference>
<reference evidence="6 9" key="2">
    <citation type="submission" date="2021-01" db="EMBL/GenBank/DDBJ databases">
        <title>Complete genome sequences of Corynebacterium macginleyi strains isolated from infectious keratitis.</title>
        <authorList>
            <person name="Sagerfors S."/>
            <person name="Poehlein A."/>
            <person name="Soderquist B."/>
            <person name="Bruggemann H."/>
        </authorList>
    </citation>
    <scope>NUCLEOTIDE SEQUENCE [LARGE SCALE GENOMIC DNA]</scope>
    <source>
        <strain evidence="6 9">12T220</strain>
    </source>
</reference>
<keyword evidence="2 4" id="KW-0238">DNA-binding</keyword>
<dbReference type="InterPro" id="IPR001647">
    <property type="entry name" value="HTH_TetR"/>
</dbReference>
<dbReference type="PRINTS" id="PR00455">
    <property type="entry name" value="HTHTETR"/>
</dbReference>
<dbReference type="InterPro" id="IPR036271">
    <property type="entry name" value="Tet_transcr_reg_TetR-rel_C_sf"/>
</dbReference>
<evidence type="ECO:0000256" key="1">
    <source>
        <dbReference type="ARBA" id="ARBA00023015"/>
    </source>
</evidence>
<evidence type="ECO:0000256" key="2">
    <source>
        <dbReference type="ARBA" id="ARBA00023125"/>
    </source>
</evidence>
<protein>
    <submittedName>
        <fullName evidence="7">TetR/AcrR family transcriptional regulator</fullName>
    </submittedName>
</protein>
<keyword evidence="9" id="KW-1185">Reference proteome</keyword>
<dbReference type="AlphaFoldDB" id="A0A3M0G669"/>
<keyword evidence="1" id="KW-0805">Transcription regulation</keyword>
<evidence type="ECO:0000313" key="8">
    <source>
        <dbReference type="Proteomes" id="UP000270649"/>
    </source>
</evidence>
<dbReference type="SUPFAM" id="SSF46689">
    <property type="entry name" value="Homeodomain-like"/>
    <property type="match status" value="1"/>
</dbReference>
<proteinExistence type="predicted"/>
<dbReference type="RefSeq" id="WP_121911729.1">
    <property type="nucleotide sequence ID" value="NZ_CP068292.1"/>
</dbReference>
<feature type="DNA-binding region" description="H-T-H motif" evidence="4">
    <location>
        <begin position="33"/>
        <end position="52"/>
    </location>
</feature>
<dbReference type="SUPFAM" id="SSF48498">
    <property type="entry name" value="Tetracyclin repressor-like, C-terminal domain"/>
    <property type="match status" value="1"/>
</dbReference>
<accession>A0A3M0G669</accession>
<dbReference type="EMBL" id="REGC01000007">
    <property type="protein sequence ID" value="RMB60354.1"/>
    <property type="molecule type" value="Genomic_DNA"/>
</dbReference>
<dbReference type="GeneID" id="92746136"/>
<organism evidence="7 8">
    <name type="scientific">Corynebacterium macginleyi</name>
    <dbReference type="NCBI Taxonomy" id="38290"/>
    <lineage>
        <taxon>Bacteria</taxon>
        <taxon>Bacillati</taxon>
        <taxon>Actinomycetota</taxon>
        <taxon>Actinomycetes</taxon>
        <taxon>Mycobacteriales</taxon>
        <taxon>Corynebacteriaceae</taxon>
        <taxon>Corynebacterium</taxon>
    </lineage>
</organism>
<dbReference type="Pfam" id="PF00440">
    <property type="entry name" value="TetR_N"/>
    <property type="match status" value="1"/>
</dbReference>
<feature type="domain" description="HTH tetR-type" evidence="5">
    <location>
        <begin position="10"/>
        <end position="70"/>
    </location>
</feature>
<dbReference type="PANTHER" id="PTHR47506:SF6">
    <property type="entry name" value="HTH-TYPE TRANSCRIPTIONAL REPRESSOR NEMR"/>
    <property type="match status" value="1"/>
</dbReference>
<evidence type="ECO:0000259" key="5">
    <source>
        <dbReference type="PROSITE" id="PS50977"/>
    </source>
</evidence>
<dbReference type="EMBL" id="JAACBX020000001">
    <property type="protein sequence ID" value="MBM0243838.1"/>
    <property type="molecule type" value="Genomic_DNA"/>
</dbReference>
<dbReference type="GO" id="GO:0003677">
    <property type="term" value="F:DNA binding"/>
    <property type="evidence" value="ECO:0007669"/>
    <property type="project" value="UniProtKB-UniRule"/>
</dbReference>
<evidence type="ECO:0000256" key="3">
    <source>
        <dbReference type="ARBA" id="ARBA00023163"/>
    </source>
</evidence>
<name>A0A3M0G669_9CORY</name>
<sequence length="191" mass="21789">MPIVSESELNRRRHEILVGARHCFAEHGYEGATVRLLEQATGKSRGAIFHHFGDKESLFLSLAREDAARQAEVVANNGLVEVMREMLRHPERHDWLATRLEITSLLRTDASFAARWKEHQSIRDEAIRARLASNAEQGRLRDDVDIDTLVSYLETFMDGFINRLALGDTDGLERVLDLVEQSIRSSRSPQR</sequence>
<reference evidence="7 8" key="1">
    <citation type="submission" date="2018-10" db="EMBL/GenBank/DDBJ databases">
        <title>Corynebacterium macginleyi genome sequencing and assembly of the type strain and two clinical samples.</title>
        <authorList>
            <person name="Bernier A.-M."/>
            <person name="Bernard K."/>
        </authorList>
    </citation>
    <scope>NUCLEOTIDE SEQUENCE [LARGE SCALE GENOMIC DNA]</scope>
    <source>
        <strain evidence="7 8">NML 120205</strain>
    </source>
</reference>
<dbReference type="Gene3D" id="1.10.357.10">
    <property type="entry name" value="Tetracycline Repressor, domain 2"/>
    <property type="match status" value="1"/>
</dbReference>
<evidence type="ECO:0000313" key="9">
    <source>
        <dbReference type="Proteomes" id="UP001518680"/>
    </source>
</evidence>
<dbReference type="PANTHER" id="PTHR47506">
    <property type="entry name" value="TRANSCRIPTIONAL REGULATORY PROTEIN"/>
    <property type="match status" value="1"/>
</dbReference>
<evidence type="ECO:0000313" key="6">
    <source>
        <dbReference type="EMBL" id="MBM0243838.1"/>
    </source>
</evidence>
<dbReference type="Proteomes" id="UP000270649">
    <property type="component" value="Unassembled WGS sequence"/>
</dbReference>